<gene>
    <name evidence="1" type="ORF">SAMN04488079_101148</name>
</gene>
<dbReference type="AlphaFoldDB" id="A0A1I3U5W0"/>
<protein>
    <submittedName>
        <fullName evidence="1">Uncharacterized protein</fullName>
    </submittedName>
</protein>
<dbReference type="RefSeq" id="WP_218153266.1">
    <property type="nucleotide sequence ID" value="NZ_FOSH01000001.1"/>
</dbReference>
<accession>A0A1I3U5W0</accession>
<sequence>MPFSCRSLLLVKGQVLGISDYEQCVTACENVIWQFERLQVVYAVLSSPNLNPNHPEVEKMMEVMLEITPESINDYLAENQRQFLTFVKNVYEEQFKL</sequence>
<evidence type="ECO:0000313" key="1">
    <source>
        <dbReference type="EMBL" id="SFJ77167.1"/>
    </source>
</evidence>
<keyword evidence="2" id="KW-1185">Reference proteome</keyword>
<organism evidence="1 2">
    <name type="scientific">Methylophaga sulfidovorans</name>
    <dbReference type="NCBI Taxonomy" id="45496"/>
    <lineage>
        <taxon>Bacteria</taxon>
        <taxon>Pseudomonadati</taxon>
        <taxon>Pseudomonadota</taxon>
        <taxon>Gammaproteobacteria</taxon>
        <taxon>Thiotrichales</taxon>
        <taxon>Piscirickettsiaceae</taxon>
        <taxon>Methylophaga</taxon>
    </lineage>
</organism>
<reference evidence="2" key="1">
    <citation type="submission" date="2016-10" db="EMBL/GenBank/DDBJ databases">
        <authorList>
            <person name="Varghese N."/>
            <person name="Submissions S."/>
        </authorList>
    </citation>
    <scope>NUCLEOTIDE SEQUENCE [LARGE SCALE GENOMIC DNA]</scope>
    <source>
        <strain evidence="2">DSM 11578</strain>
    </source>
</reference>
<dbReference type="EMBL" id="FOSH01000001">
    <property type="protein sequence ID" value="SFJ77167.1"/>
    <property type="molecule type" value="Genomic_DNA"/>
</dbReference>
<name>A0A1I3U5W0_9GAMM</name>
<dbReference type="Proteomes" id="UP000198924">
    <property type="component" value="Unassembled WGS sequence"/>
</dbReference>
<proteinExistence type="predicted"/>
<evidence type="ECO:0000313" key="2">
    <source>
        <dbReference type="Proteomes" id="UP000198924"/>
    </source>
</evidence>